<dbReference type="RefSeq" id="WP_015884623.1">
    <property type="nucleotide sequence ID" value="NC_012669.1"/>
</dbReference>
<dbReference type="AlphaFoldDB" id="C5C628"/>
<dbReference type="SFLD" id="SFLDS00003">
    <property type="entry name" value="Haloacid_Dehalogenase"/>
    <property type="match status" value="1"/>
</dbReference>
<dbReference type="KEGG" id="bcv:Bcav_4147"/>
<dbReference type="STRING" id="471853.Bcav_4147"/>
<keyword evidence="2" id="KW-1185">Reference proteome</keyword>
<name>C5C628_BEUC1</name>
<dbReference type="NCBIfam" id="TIGR01509">
    <property type="entry name" value="HAD-SF-IA-v3"/>
    <property type="match status" value="1"/>
</dbReference>
<evidence type="ECO:0000313" key="2">
    <source>
        <dbReference type="Proteomes" id="UP000007962"/>
    </source>
</evidence>
<dbReference type="SFLD" id="SFLDG01129">
    <property type="entry name" value="C1.5:_HAD__Beta-PGM__Phosphata"/>
    <property type="match status" value="1"/>
</dbReference>
<gene>
    <name evidence="1" type="ordered locus">Bcav_4147</name>
</gene>
<dbReference type="Proteomes" id="UP000007962">
    <property type="component" value="Chromosome"/>
</dbReference>
<dbReference type="HOGENOM" id="CLU_045011_9_4_11"/>
<dbReference type="InterPro" id="IPR006439">
    <property type="entry name" value="HAD-SF_hydro_IA"/>
</dbReference>
<organism evidence="1 2">
    <name type="scientific">Beutenbergia cavernae (strain ATCC BAA-8 / DSM 12333 / CCUG 43141 / JCM 11478 / NBRC 16432 / NCIMB 13614 / HKI 0122)</name>
    <dbReference type="NCBI Taxonomy" id="471853"/>
    <lineage>
        <taxon>Bacteria</taxon>
        <taxon>Bacillati</taxon>
        <taxon>Actinomycetota</taxon>
        <taxon>Actinomycetes</taxon>
        <taxon>Micrococcales</taxon>
        <taxon>Beutenbergiaceae</taxon>
        <taxon>Beutenbergia</taxon>
    </lineage>
</organism>
<dbReference type="PANTHER" id="PTHR43611">
    <property type="entry name" value="ALPHA-D-GLUCOSE 1-PHOSPHATE PHOSPHATASE"/>
    <property type="match status" value="1"/>
</dbReference>
<keyword evidence="1" id="KW-0378">Hydrolase</keyword>
<dbReference type="SUPFAM" id="SSF56784">
    <property type="entry name" value="HAD-like"/>
    <property type="match status" value="1"/>
</dbReference>
<dbReference type="PANTHER" id="PTHR43611:SF3">
    <property type="entry name" value="FLAVIN MONONUCLEOTIDE HYDROLASE 1, CHLOROPLATIC"/>
    <property type="match status" value="1"/>
</dbReference>
<sequence length="220" mass="23836">MTIRHVLFDADGVLQLVPGGWIAAMEPHLGDRTEEFFRRTWSEELPMLAGRGDYLPLLAAALEEFGVTTPVEDVYADVWHRIELVEESIALVRAVRAAGLGVHLGTNQESYRAAFMRADLGYDALFDTSSYSCELGVAKPDPEFFLRAARLIGDEPASVLFIDDNPPNVDGARAAGLAAVHWHVEHGHDALTALLAQHGVQVSSVQDDDGGRPVAPSPAV</sequence>
<dbReference type="InterPro" id="IPR036412">
    <property type="entry name" value="HAD-like_sf"/>
</dbReference>
<accession>C5C628</accession>
<dbReference type="eggNOG" id="COG0637">
    <property type="taxonomic scope" value="Bacteria"/>
</dbReference>
<dbReference type="InterPro" id="IPR023214">
    <property type="entry name" value="HAD_sf"/>
</dbReference>
<dbReference type="OrthoDB" id="9797415at2"/>
<dbReference type="Gene3D" id="3.40.50.1000">
    <property type="entry name" value="HAD superfamily/HAD-like"/>
    <property type="match status" value="1"/>
</dbReference>
<proteinExistence type="predicted"/>
<reference evidence="1 2" key="1">
    <citation type="journal article" date="2009" name="Stand. Genomic Sci.">
        <title>Complete genome sequence of Beutenbergia cavernae type strain (HKI 0122).</title>
        <authorList>
            <person name="Land M."/>
            <person name="Pukall R."/>
            <person name="Abt B."/>
            <person name="Goker M."/>
            <person name="Rohde M."/>
            <person name="Glavina Del Rio T."/>
            <person name="Tice H."/>
            <person name="Copeland A."/>
            <person name="Cheng J.F."/>
            <person name="Lucas S."/>
            <person name="Chen F."/>
            <person name="Nolan M."/>
            <person name="Bruce D."/>
            <person name="Goodwin L."/>
            <person name="Pitluck S."/>
            <person name="Ivanova N."/>
            <person name="Mavromatis K."/>
            <person name="Ovchinnikova G."/>
            <person name="Pati A."/>
            <person name="Chen A."/>
            <person name="Palaniappan K."/>
            <person name="Hauser L."/>
            <person name="Chang Y.J."/>
            <person name="Jefferies C.C."/>
            <person name="Saunders E."/>
            <person name="Brettin T."/>
            <person name="Detter J.C."/>
            <person name="Han C."/>
            <person name="Chain P."/>
            <person name="Bristow J."/>
            <person name="Eisen J.A."/>
            <person name="Markowitz V."/>
            <person name="Hugenholtz P."/>
            <person name="Kyrpides N.C."/>
            <person name="Klenk H.P."/>
            <person name="Lapidus A."/>
        </authorList>
    </citation>
    <scope>NUCLEOTIDE SEQUENCE [LARGE SCALE GENOMIC DNA]</scope>
    <source>
        <strain evidence="2">ATCC BAA-8 / DSM 12333 / NBRC 16432</strain>
    </source>
</reference>
<protein>
    <submittedName>
        <fullName evidence="1">HAD-superfamily hydrolase, subfamily IA, variant 3</fullName>
    </submittedName>
</protein>
<dbReference type="Pfam" id="PF00702">
    <property type="entry name" value="Hydrolase"/>
    <property type="match status" value="1"/>
</dbReference>
<dbReference type="PRINTS" id="PR00413">
    <property type="entry name" value="HADHALOGNASE"/>
</dbReference>
<dbReference type="GO" id="GO:0016787">
    <property type="term" value="F:hydrolase activity"/>
    <property type="evidence" value="ECO:0007669"/>
    <property type="project" value="UniProtKB-KW"/>
</dbReference>
<dbReference type="EMBL" id="CP001618">
    <property type="protein sequence ID" value="ACQ82386.1"/>
    <property type="molecule type" value="Genomic_DNA"/>
</dbReference>
<evidence type="ECO:0000313" key="1">
    <source>
        <dbReference type="EMBL" id="ACQ82386.1"/>
    </source>
</evidence>